<dbReference type="Proteomes" id="UP000808337">
    <property type="component" value="Unassembled WGS sequence"/>
</dbReference>
<proteinExistence type="predicted"/>
<dbReference type="Pfam" id="PF19891">
    <property type="entry name" value="DUF6364"/>
    <property type="match status" value="1"/>
</dbReference>
<dbReference type="EMBL" id="JADKGY010000008">
    <property type="protein sequence ID" value="MBK9982810.1"/>
    <property type="molecule type" value="Genomic_DNA"/>
</dbReference>
<dbReference type="InterPro" id="IPR045944">
    <property type="entry name" value="DUF6364"/>
</dbReference>
<gene>
    <name evidence="1" type="ORF">IPP15_10380</name>
</gene>
<name>A0A9D7XP34_9BACT</name>
<dbReference type="SUPFAM" id="SSF47598">
    <property type="entry name" value="Ribbon-helix-helix"/>
    <property type="match status" value="1"/>
</dbReference>
<protein>
    <recommendedName>
        <fullName evidence="3">Antitoxin</fullName>
    </recommendedName>
</protein>
<evidence type="ECO:0000313" key="1">
    <source>
        <dbReference type="EMBL" id="MBK9982810.1"/>
    </source>
</evidence>
<comment type="caution">
    <text evidence="1">The sequence shown here is derived from an EMBL/GenBank/DDBJ whole genome shotgun (WGS) entry which is preliminary data.</text>
</comment>
<organism evidence="1 2">
    <name type="scientific">Candidatus Opimibacter skivensis</name>
    <dbReference type="NCBI Taxonomy" id="2982028"/>
    <lineage>
        <taxon>Bacteria</taxon>
        <taxon>Pseudomonadati</taxon>
        <taxon>Bacteroidota</taxon>
        <taxon>Saprospiria</taxon>
        <taxon>Saprospirales</taxon>
        <taxon>Saprospiraceae</taxon>
        <taxon>Candidatus Opimibacter</taxon>
    </lineage>
</organism>
<evidence type="ECO:0008006" key="3">
    <source>
        <dbReference type="Google" id="ProtNLM"/>
    </source>
</evidence>
<dbReference type="AlphaFoldDB" id="A0A9D7XP34"/>
<reference evidence="1 2" key="1">
    <citation type="submission" date="2020-10" db="EMBL/GenBank/DDBJ databases">
        <title>Connecting structure to function with the recovery of over 1000 high-quality activated sludge metagenome-assembled genomes encoding full-length rRNA genes using long-read sequencing.</title>
        <authorList>
            <person name="Singleton C.M."/>
            <person name="Petriglieri F."/>
            <person name="Kristensen J.M."/>
            <person name="Kirkegaard R.H."/>
            <person name="Michaelsen T.Y."/>
            <person name="Andersen M.H."/>
            <person name="Karst S.M."/>
            <person name="Dueholm M.S."/>
            <person name="Nielsen P.H."/>
            <person name="Albertsen M."/>
        </authorList>
    </citation>
    <scope>NUCLEOTIDE SEQUENCE [LARGE SCALE GENOMIC DNA]</scope>
    <source>
        <strain evidence="1">Ribe_18-Q3-R11-54_MAXAC.273</strain>
    </source>
</reference>
<sequence>MTTKLTLSVEERVVERAKLYAKKTGRSLSEIIEGYLETLTSEHAQKPEEISPKLRKIIGVVKLPKNFNEEKAKRVYLENKHL</sequence>
<accession>A0A9D7XP34</accession>
<dbReference type="GO" id="GO:0006355">
    <property type="term" value="P:regulation of DNA-templated transcription"/>
    <property type="evidence" value="ECO:0007669"/>
    <property type="project" value="InterPro"/>
</dbReference>
<evidence type="ECO:0000313" key="2">
    <source>
        <dbReference type="Proteomes" id="UP000808337"/>
    </source>
</evidence>
<dbReference type="InterPro" id="IPR010985">
    <property type="entry name" value="Ribbon_hlx_hlx"/>
</dbReference>